<sequence length="314" mass="33488">MRSPIPVDNNILGTKPASEKQRLLLAYNNDGTRWDGRDRGKENIPPPVPDSQGQRRQQPAGGGILASPLQEASVCRGPLTGLHVTCHAPTSPHLLPYSAGRRCVRHCDPRLAALTQHQSPRPTISRCSPLRPCHRPLLSDEAGVLATAFGSSTSPLLESGAGWQLAAPQAQARGGSSARPRRGIGAGNPRSARLAWQPHRRRRRRVSSYRSRGRRSRCSAGPSSSAPFPLLLLLCLRGSPFGGGGFCHFWVGGGGEVTDRSFLASVAFASLPKAAAQGLLLHFFFNPPLIQCTSATPPVINAQLLLLTLSPATA</sequence>
<comment type="caution">
    <text evidence="2">The sequence shown here is derived from an EMBL/GenBank/DDBJ whole genome shotgun (WGS) entry which is preliminary data.</text>
</comment>
<gene>
    <name evidence="2" type="ORF">PVAP13_1KG542830</name>
</gene>
<proteinExistence type="predicted"/>
<dbReference type="Proteomes" id="UP000823388">
    <property type="component" value="Chromosome 1K"/>
</dbReference>
<feature type="region of interest" description="Disordered" evidence="1">
    <location>
        <begin position="167"/>
        <end position="224"/>
    </location>
</feature>
<dbReference type="AlphaFoldDB" id="A0A8T0XWB1"/>
<organism evidence="2 3">
    <name type="scientific">Panicum virgatum</name>
    <name type="common">Blackwell switchgrass</name>
    <dbReference type="NCBI Taxonomy" id="38727"/>
    <lineage>
        <taxon>Eukaryota</taxon>
        <taxon>Viridiplantae</taxon>
        <taxon>Streptophyta</taxon>
        <taxon>Embryophyta</taxon>
        <taxon>Tracheophyta</taxon>
        <taxon>Spermatophyta</taxon>
        <taxon>Magnoliopsida</taxon>
        <taxon>Liliopsida</taxon>
        <taxon>Poales</taxon>
        <taxon>Poaceae</taxon>
        <taxon>PACMAD clade</taxon>
        <taxon>Panicoideae</taxon>
        <taxon>Panicodae</taxon>
        <taxon>Paniceae</taxon>
        <taxon>Panicinae</taxon>
        <taxon>Panicum</taxon>
        <taxon>Panicum sect. Hiantes</taxon>
    </lineage>
</organism>
<evidence type="ECO:0000256" key="1">
    <source>
        <dbReference type="SAM" id="MobiDB-lite"/>
    </source>
</evidence>
<evidence type="ECO:0000313" key="2">
    <source>
        <dbReference type="EMBL" id="KAG2662526.1"/>
    </source>
</evidence>
<feature type="compositionally biased region" description="Basic and acidic residues" evidence="1">
    <location>
        <begin position="32"/>
        <end position="42"/>
    </location>
</feature>
<feature type="compositionally biased region" description="Basic residues" evidence="1">
    <location>
        <begin position="198"/>
        <end position="217"/>
    </location>
</feature>
<keyword evidence="3" id="KW-1185">Reference proteome</keyword>
<protein>
    <submittedName>
        <fullName evidence="2">Uncharacterized protein</fullName>
    </submittedName>
</protein>
<evidence type="ECO:0000313" key="3">
    <source>
        <dbReference type="Proteomes" id="UP000823388"/>
    </source>
</evidence>
<name>A0A8T0XWB1_PANVG</name>
<accession>A0A8T0XWB1</accession>
<reference evidence="2" key="1">
    <citation type="submission" date="2020-05" db="EMBL/GenBank/DDBJ databases">
        <title>WGS assembly of Panicum virgatum.</title>
        <authorList>
            <person name="Lovell J.T."/>
            <person name="Jenkins J."/>
            <person name="Shu S."/>
            <person name="Juenger T.E."/>
            <person name="Schmutz J."/>
        </authorList>
    </citation>
    <scope>NUCLEOTIDE SEQUENCE</scope>
    <source>
        <strain evidence="2">AP13</strain>
    </source>
</reference>
<feature type="region of interest" description="Disordered" evidence="1">
    <location>
        <begin position="30"/>
        <end position="64"/>
    </location>
</feature>
<dbReference type="EMBL" id="CM029037">
    <property type="protein sequence ID" value="KAG2662526.1"/>
    <property type="molecule type" value="Genomic_DNA"/>
</dbReference>